<gene>
    <name evidence="2" type="ORF">HY730_06780</name>
</gene>
<feature type="region of interest" description="Disordered" evidence="1">
    <location>
        <begin position="54"/>
        <end position="77"/>
    </location>
</feature>
<protein>
    <submittedName>
        <fullName evidence="2">Uncharacterized protein</fullName>
    </submittedName>
</protein>
<reference evidence="2" key="1">
    <citation type="submission" date="2020-07" db="EMBL/GenBank/DDBJ databases">
        <title>Huge and variable diversity of episymbiotic CPR bacteria and DPANN archaea in groundwater ecosystems.</title>
        <authorList>
            <person name="He C.Y."/>
            <person name="Keren R."/>
            <person name="Whittaker M."/>
            <person name="Farag I.F."/>
            <person name="Doudna J."/>
            <person name="Cate J.H.D."/>
            <person name="Banfield J.F."/>
        </authorList>
    </citation>
    <scope>NUCLEOTIDE SEQUENCE</scope>
    <source>
        <strain evidence="2">NC_groundwater_1482_Ag_S-0.65um_47_24</strain>
    </source>
</reference>
<comment type="caution">
    <text evidence="2">The sequence shown here is derived from an EMBL/GenBank/DDBJ whole genome shotgun (WGS) entry which is preliminary data.</text>
</comment>
<dbReference type="Proteomes" id="UP000772181">
    <property type="component" value="Unassembled WGS sequence"/>
</dbReference>
<dbReference type="AlphaFoldDB" id="A0A933GM07"/>
<accession>A0A933GM07</accession>
<evidence type="ECO:0000313" key="3">
    <source>
        <dbReference type="Proteomes" id="UP000772181"/>
    </source>
</evidence>
<evidence type="ECO:0000256" key="1">
    <source>
        <dbReference type="SAM" id="MobiDB-lite"/>
    </source>
</evidence>
<evidence type="ECO:0000313" key="2">
    <source>
        <dbReference type="EMBL" id="MBI4596067.1"/>
    </source>
</evidence>
<organism evidence="2 3">
    <name type="scientific">Tectimicrobiota bacterium</name>
    <dbReference type="NCBI Taxonomy" id="2528274"/>
    <lineage>
        <taxon>Bacteria</taxon>
        <taxon>Pseudomonadati</taxon>
        <taxon>Nitrospinota/Tectimicrobiota group</taxon>
        <taxon>Candidatus Tectimicrobiota</taxon>
    </lineage>
</organism>
<dbReference type="EMBL" id="JACQWF010000302">
    <property type="protein sequence ID" value="MBI4596067.1"/>
    <property type="molecule type" value="Genomic_DNA"/>
</dbReference>
<name>A0A933GM07_UNCTE</name>
<sequence length="77" mass="8081">MKGKALFLVLVSGLVLPLLNGCMFFGPYGHHSGGEGNPSYHHGGYREATQARGGCGYYGPAQPNTADQPADSHHPAN</sequence>
<proteinExistence type="predicted"/>